<feature type="domain" description="IrrE N-terminal-like" evidence="1">
    <location>
        <begin position="36"/>
        <end position="155"/>
    </location>
</feature>
<reference evidence="3" key="1">
    <citation type="journal article" date="2020" name="Appl. Environ. Microbiol.">
        <title>Diazotrophic Anaeromyxobacter Isolates from Soils.</title>
        <authorList>
            <person name="Masuda Y."/>
            <person name="Yamanaka H."/>
            <person name="Xu Z.X."/>
            <person name="Shiratori Y."/>
            <person name="Aono T."/>
            <person name="Amachi S."/>
            <person name="Senoo K."/>
            <person name="Itoh H."/>
        </authorList>
    </citation>
    <scope>NUCLEOTIDE SEQUENCE [LARGE SCALE GENOMIC DNA]</scope>
    <source>
        <strain evidence="3">R267</strain>
    </source>
</reference>
<dbReference type="Pfam" id="PF06114">
    <property type="entry name" value="Peptidase_M78"/>
    <property type="match status" value="1"/>
</dbReference>
<dbReference type="InterPro" id="IPR052345">
    <property type="entry name" value="Rad_response_metalloprotease"/>
</dbReference>
<proteinExistence type="predicted"/>
<evidence type="ECO:0000259" key="1">
    <source>
        <dbReference type="Pfam" id="PF06114"/>
    </source>
</evidence>
<comment type="caution">
    <text evidence="2">The sequence shown here is derived from an EMBL/GenBank/DDBJ whole genome shotgun (WGS) entry which is preliminary data.</text>
</comment>
<dbReference type="PANTHER" id="PTHR43236">
    <property type="entry name" value="ANTITOXIN HIGA1"/>
    <property type="match status" value="1"/>
</dbReference>
<accession>A0A7I9VHT1</accession>
<name>A0A7I9VHT1_9BACT</name>
<keyword evidence="3" id="KW-1185">Reference proteome</keyword>
<dbReference type="PANTHER" id="PTHR43236:SF2">
    <property type="entry name" value="BLL0069 PROTEIN"/>
    <property type="match status" value="1"/>
</dbReference>
<dbReference type="AlphaFoldDB" id="A0A7I9VHT1"/>
<dbReference type="EMBL" id="BJTG01000002">
    <property type="protein sequence ID" value="GEJ55956.1"/>
    <property type="molecule type" value="Genomic_DNA"/>
</dbReference>
<sequence>MARGERVAREVYAEIGLAHPTEIPIETLAYMRGARVRDVRMPGAQGRLARLGSKAIIAVSDAVTYAPRRRFVIAHEVGHLELHEAENQIALCDEAKIDEVYDQGTERESNAFATELLMPRALWAKRVDVAKPDLNVVAKLADEFQVSFTAAAIRFAKLCPERCAVVFSQDGVIRWSAAGREFGHWIQWGAKLDRYTLAYDYFAKGGVGDRPETVDASAWLASERLGKDDDLVEHSRPIPSLRAVLSLLWIPSDREF</sequence>
<organism evidence="2 3">
    <name type="scientific">Anaeromyxobacter diazotrophicus</name>
    <dbReference type="NCBI Taxonomy" id="2590199"/>
    <lineage>
        <taxon>Bacteria</taxon>
        <taxon>Pseudomonadati</taxon>
        <taxon>Myxococcota</taxon>
        <taxon>Myxococcia</taxon>
        <taxon>Myxococcales</taxon>
        <taxon>Cystobacterineae</taxon>
        <taxon>Anaeromyxobacteraceae</taxon>
        <taxon>Anaeromyxobacter</taxon>
    </lineage>
</organism>
<dbReference type="Gene3D" id="1.10.10.2910">
    <property type="match status" value="1"/>
</dbReference>
<gene>
    <name evidence="2" type="ORF">AMYX_06970</name>
</gene>
<evidence type="ECO:0000313" key="2">
    <source>
        <dbReference type="EMBL" id="GEJ55956.1"/>
    </source>
</evidence>
<dbReference type="Proteomes" id="UP000503640">
    <property type="component" value="Unassembled WGS sequence"/>
</dbReference>
<dbReference type="InterPro" id="IPR010359">
    <property type="entry name" value="IrrE_HExxH"/>
</dbReference>
<protein>
    <recommendedName>
        <fullName evidence="1">IrrE N-terminal-like domain-containing protein</fullName>
    </recommendedName>
</protein>
<dbReference type="RefSeq" id="WP_176063015.1">
    <property type="nucleotide sequence ID" value="NZ_BJTG01000002.1"/>
</dbReference>
<evidence type="ECO:0000313" key="3">
    <source>
        <dbReference type="Proteomes" id="UP000503640"/>
    </source>
</evidence>